<evidence type="ECO:0000256" key="2">
    <source>
        <dbReference type="SAM" id="Phobius"/>
    </source>
</evidence>
<dbReference type="EMBL" id="VFLP01000001">
    <property type="protein sequence ID" value="TRX99057.1"/>
    <property type="molecule type" value="Genomic_DNA"/>
</dbReference>
<keyword evidence="4" id="KW-1185">Reference proteome</keyword>
<protein>
    <submittedName>
        <fullName evidence="3">Uncharacterized protein</fullName>
    </submittedName>
</protein>
<feature type="region of interest" description="Disordered" evidence="1">
    <location>
        <begin position="56"/>
        <end position="105"/>
    </location>
</feature>
<keyword evidence="2" id="KW-0812">Transmembrane</keyword>
<evidence type="ECO:0000313" key="4">
    <source>
        <dbReference type="Proteomes" id="UP000319160"/>
    </source>
</evidence>
<organism evidence="3 4">
    <name type="scientific">Xylaria flabelliformis</name>
    <dbReference type="NCBI Taxonomy" id="2512241"/>
    <lineage>
        <taxon>Eukaryota</taxon>
        <taxon>Fungi</taxon>
        <taxon>Dikarya</taxon>
        <taxon>Ascomycota</taxon>
        <taxon>Pezizomycotina</taxon>
        <taxon>Sordariomycetes</taxon>
        <taxon>Xylariomycetidae</taxon>
        <taxon>Xylariales</taxon>
        <taxon>Xylariaceae</taxon>
        <taxon>Xylaria</taxon>
    </lineage>
</organism>
<feature type="transmembrane region" description="Helical" evidence="2">
    <location>
        <begin position="20"/>
        <end position="42"/>
    </location>
</feature>
<accession>A0A553IFS8</accession>
<proteinExistence type="predicted"/>
<gene>
    <name evidence="3" type="ORF">FHL15_000399</name>
</gene>
<sequence length="105" mass="11314">MFMELLIKDIAPGMNPETTGGVVVMVTLPVSRVAFVLATLLAPRPIMTKHLHHASLASARAEQPGERRAPPRCPRTLGSLTSRAVMDFDDDQSIISGHGPEDVNT</sequence>
<keyword evidence="2" id="KW-1133">Transmembrane helix</keyword>
<dbReference type="Proteomes" id="UP000319160">
    <property type="component" value="Unassembled WGS sequence"/>
</dbReference>
<evidence type="ECO:0000313" key="3">
    <source>
        <dbReference type="EMBL" id="TRX99057.1"/>
    </source>
</evidence>
<evidence type="ECO:0000256" key="1">
    <source>
        <dbReference type="SAM" id="MobiDB-lite"/>
    </source>
</evidence>
<comment type="caution">
    <text evidence="3">The sequence shown here is derived from an EMBL/GenBank/DDBJ whole genome shotgun (WGS) entry which is preliminary data.</text>
</comment>
<dbReference type="AlphaFoldDB" id="A0A553IFS8"/>
<keyword evidence="2" id="KW-0472">Membrane</keyword>
<reference evidence="4" key="1">
    <citation type="submission" date="2019-06" db="EMBL/GenBank/DDBJ databases">
        <title>Draft genome sequence of the griseofulvin-producing fungus Xylaria cubensis strain G536.</title>
        <authorList>
            <person name="Mead M.E."/>
            <person name="Raja H.A."/>
            <person name="Steenwyk J.L."/>
            <person name="Knowles S.L."/>
            <person name="Oberlies N.H."/>
            <person name="Rokas A."/>
        </authorList>
    </citation>
    <scope>NUCLEOTIDE SEQUENCE [LARGE SCALE GENOMIC DNA]</scope>
    <source>
        <strain evidence="4">G536</strain>
    </source>
</reference>
<name>A0A553IFS8_9PEZI</name>